<reference evidence="10 11" key="1">
    <citation type="submission" date="2019-07" db="EMBL/GenBank/DDBJ databases">
        <title>Whole genome shotgun sequence of Reyranella soli NBRC 108950.</title>
        <authorList>
            <person name="Hosoyama A."/>
            <person name="Uohara A."/>
            <person name="Ohji S."/>
            <person name="Ichikawa N."/>
        </authorList>
    </citation>
    <scope>NUCLEOTIDE SEQUENCE [LARGE SCALE GENOMIC DNA]</scope>
    <source>
        <strain evidence="10 11">NBRC 108950</strain>
    </source>
</reference>
<protein>
    <recommendedName>
        <fullName evidence="8">Ribonuclease VapC</fullName>
        <shortName evidence="8">RNase VapC</shortName>
        <ecNumber evidence="8">3.1.-.-</ecNumber>
    </recommendedName>
    <alternativeName>
        <fullName evidence="8">Toxin VapC</fullName>
    </alternativeName>
</protein>
<comment type="cofactor">
    <cofactor evidence="1 8">
        <name>Mg(2+)</name>
        <dbReference type="ChEBI" id="CHEBI:18420"/>
    </cofactor>
</comment>
<keyword evidence="5 8" id="KW-0378">Hydrolase</keyword>
<name>A0A512N8E6_9HYPH</name>
<dbReference type="SUPFAM" id="SSF88723">
    <property type="entry name" value="PIN domain-like"/>
    <property type="match status" value="1"/>
</dbReference>
<dbReference type="GO" id="GO:0090729">
    <property type="term" value="F:toxin activity"/>
    <property type="evidence" value="ECO:0007669"/>
    <property type="project" value="UniProtKB-KW"/>
</dbReference>
<evidence type="ECO:0000256" key="5">
    <source>
        <dbReference type="ARBA" id="ARBA00022801"/>
    </source>
</evidence>
<dbReference type="HAMAP" id="MF_00265">
    <property type="entry name" value="VapC_Nob1"/>
    <property type="match status" value="1"/>
</dbReference>
<feature type="binding site" evidence="8">
    <location>
        <position position="6"/>
    </location>
    <ligand>
        <name>Mg(2+)</name>
        <dbReference type="ChEBI" id="CHEBI:18420"/>
    </ligand>
</feature>
<keyword evidence="11" id="KW-1185">Reference proteome</keyword>
<evidence type="ECO:0000256" key="6">
    <source>
        <dbReference type="ARBA" id="ARBA00022842"/>
    </source>
</evidence>
<dbReference type="PANTHER" id="PTHR33653">
    <property type="entry name" value="RIBONUCLEASE VAPC2"/>
    <property type="match status" value="1"/>
</dbReference>
<proteinExistence type="inferred from homology"/>
<keyword evidence="2 8" id="KW-1277">Toxin-antitoxin system</keyword>
<evidence type="ECO:0000256" key="2">
    <source>
        <dbReference type="ARBA" id="ARBA00022649"/>
    </source>
</evidence>
<evidence type="ECO:0000256" key="4">
    <source>
        <dbReference type="ARBA" id="ARBA00022723"/>
    </source>
</evidence>
<feature type="binding site" evidence="8">
    <location>
        <position position="105"/>
    </location>
    <ligand>
        <name>Mg(2+)</name>
        <dbReference type="ChEBI" id="CHEBI:18420"/>
    </ligand>
</feature>
<accession>A0A512N8E6</accession>
<keyword evidence="3 8" id="KW-0540">Nuclease</keyword>
<organism evidence="10 11">
    <name type="scientific">Reyranella soli</name>
    <dbReference type="NCBI Taxonomy" id="1230389"/>
    <lineage>
        <taxon>Bacteria</taxon>
        <taxon>Pseudomonadati</taxon>
        <taxon>Pseudomonadota</taxon>
        <taxon>Alphaproteobacteria</taxon>
        <taxon>Hyphomicrobiales</taxon>
        <taxon>Reyranellaceae</taxon>
        <taxon>Reyranella</taxon>
    </lineage>
</organism>
<comment type="function">
    <text evidence="8">Toxic component of a toxin-antitoxin (TA) system. An RNase.</text>
</comment>
<comment type="similarity">
    <text evidence="7 8">Belongs to the PINc/VapC protein family.</text>
</comment>
<dbReference type="OrthoDB" id="7188375at2"/>
<sequence length="140" mass="15757">MSFLLDTNVVSEWVRPRPDAGVVAWLAEADEDRVFISVVTLAELRYGIERLAAGQRRRRLDEWLRQELPLRFEGRVLSIDAEVADAWGRLTALREISGRPIGAADAFIAATAEAHNLTLVTRNVSDFDRTVRALVNPWTT</sequence>
<dbReference type="Pfam" id="PF01850">
    <property type="entry name" value="PIN"/>
    <property type="match status" value="1"/>
</dbReference>
<evidence type="ECO:0000256" key="8">
    <source>
        <dbReference type="HAMAP-Rule" id="MF_00265"/>
    </source>
</evidence>
<feature type="domain" description="PIN" evidence="9">
    <location>
        <begin position="4"/>
        <end position="130"/>
    </location>
</feature>
<dbReference type="InterPro" id="IPR029060">
    <property type="entry name" value="PIN-like_dom_sf"/>
</dbReference>
<evidence type="ECO:0000313" key="11">
    <source>
        <dbReference type="Proteomes" id="UP000321058"/>
    </source>
</evidence>
<comment type="caution">
    <text evidence="10">The sequence shown here is derived from an EMBL/GenBank/DDBJ whole genome shotgun (WGS) entry which is preliminary data.</text>
</comment>
<keyword evidence="6 8" id="KW-0460">Magnesium</keyword>
<dbReference type="GO" id="GO:0016787">
    <property type="term" value="F:hydrolase activity"/>
    <property type="evidence" value="ECO:0007669"/>
    <property type="project" value="UniProtKB-KW"/>
</dbReference>
<dbReference type="PANTHER" id="PTHR33653:SF1">
    <property type="entry name" value="RIBONUCLEASE VAPC2"/>
    <property type="match status" value="1"/>
</dbReference>
<dbReference type="GO" id="GO:0000287">
    <property type="term" value="F:magnesium ion binding"/>
    <property type="evidence" value="ECO:0007669"/>
    <property type="project" value="UniProtKB-UniRule"/>
</dbReference>
<dbReference type="RefSeq" id="WP_147149286.1">
    <property type="nucleotide sequence ID" value="NZ_BKAJ01000035.1"/>
</dbReference>
<dbReference type="EC" id="3.1.-.-" evidence="8"/>
<keyword evidence="8" id="KW-0800">Toxin</keyword>
<dbReference type="InterPro" id="IPR002716">
    <property type="entry name" value="PIN_dom"/>
</dbReference>
<dbReference type="InterPro" id="IPR022907">
    <property type="entry name" value="VapC_family"/>
</dbReference>
<dbReference type="InterPro" id="IPR050556">
    <property type="entry name" value="Type_II_TA_system_RNase"/>
</dbReference>
<evidence type="ECO:0000256" key="3">
    <source>
        <dbReference type="ARBA" id="ARBA00022722"/>
    </source>
</evidence>
<evidence type="ECO:0000256" key="7">
    <source>
        <dbReference type="ARBA" id="ARBA00038093"/>
    </source>
</evidence>
<dbReference type="GO" id="GO:0004540">
    <property type="term" value="F:RNA nuclease activity"/>
    <property type="evidence" value="ECO:0007669"/>
    <property type="project" value="InterPro"/>
</dbReference>
<keyword evidence="4 8" id="KW-0479">Metal-binding</keyword>
<evidence type="ECO:0000313" key="10">
    <source>
        <dbReference type="EMBL" id="GEP55183.1"/>
    </source>
</evidence>
<dbReference type="Proteomes" id="UP000321058">
    <property type="component" value="Unassembled WGS sequence"/>
</dbReference>
<dbReference type="AlphaFoldDB" id="A0A512N8E6"/>
<dbReference type="CDD" id="cd18746">
    <property type="entry name" value="PIN_VapC4-5_FitB-like"/>
    <property type="match status" value="1"/>
</dbReference>
<evidence type="ECO:0000256" key="1">
    <source>
        <dbReference type="ARBA" id="ARBA00001946"/>
    </source>
</evidence>
<gene>
    <name evidence="10" type="primary">vapC_1</name>
    <name evidence="8" type="synonym">vapC</name>
    <name evidence="10" type="ORF">RSO01_23490</name>
</gene>
<evidence type="ECO:0000259" key="9">
    <source>
        <dbReference type="Pfam" id="PF01850"/>
    </source>
</evidence>
<dbReference type="EMBL" id="BKAJ01000035">
    <property type="protein sequence ID" value="GEP55183.1"/>
    <property type="molecule type" value="Genomic_DNA"/>
</dbReference>
<dbReference type="Gene3D" id="3.40.50.1010">
    <property type="entry name" value="5'-nuclease"/>
    <property type="match status" value="1"/>
</dbReference>